<name>A0A5D4MHM6_9BACI</name>
<dbReference type="Proteomes" id="UP000325182">
    <property type="component" value="Unassembled WGS sequence"/>
</dbReference>
<proteinExistence type="predicted"/>
<evidence type="ECO:0000313" key="2">
    <source>
        <dbReference type="Proteomes" id="UP000325182"/>
    </source>
</evidence>
<dbReference type="AlphaFoldDB" id="A0A5D4MHM6"/>
<reference evidence="1 2" key="1">
    <citation type="submission" date="2019-08" db="EMBL/GenBank/DDBJ databases">
        <title>Bacillus genomes from the desert of Cuatro Cienegas, Coahuila.</title>
        <authorList>
            <person name="Olmedo-Alvarez G."/>
        </authorList>
    </citation>
    <scope>NUCLEOTIDE SEQUENCE [LARGE SCALE GENOMIC DNA]</scope>
    <source>
        <strain evidence="1 2">CH128b_4D</strain>
    </source>
</reference>
<dbReference type="EMBL" id="VTEG01000001">
    <property type="protein sequence ID" value="TYS01405.1"/>
    <property type="molecule type" value="Genomic_DNA"/>
</dbReference>
<gene>
    <name evidence="1" type="ORF">FZC84_01755</name>
</gene>
<sequence length="149" mass="17106">MTQYIYIASPIKLPQGSIGANPVSQEKPMIFKTELDAVHLLFENNYDADQKKKISYSPHFSFEYGVAAYANQIPFKYHLKGTQAEEKCLKILYGYMEGALQASGILEYFTSLTGKEDLEISKKRNVQWSNIKSPYDLVMEDREFLTIML</sequence>
<organism evidence="1 2">
    <name type="scientific">Rossellomorea vietnamensis</name>
    <dbReference type="NCBI Taxonomy" id="218284"/>
    <lineage>
        <taxon>Bacteria</taxon>
        <taxon>Bacillati</taxon>
        <taxon>Bacillota</taxon>
        <taxon>Bacilli</taxon>
        <taxon>Bacillales</taxon>
        <taxon>Bacillaceae</taxon>
        <taxon>Rossellomorea</taxon>
    </lineage>
</organism>
<comment type="caution">
    <text evidence="1">The sequence shown here is derived from an EMBL/GenBank/DDBJ whole genome shotgun (WGS) entry which is preliminary data.</text>
</comment>
<evidence type="ECO:0000313" key="1">
    <source>
        <dbReference type="EMBL" id="TYS01405.1"/>
    </source>
</evidence>
<accession>A0A5D4MHM6</accession>
<protein>
    <submittedName>
        <fullName evidence="1">Uncharacterized protein</fullName>
    </submittedName>
</protein>